<dbReference type="InterPro" id="IPR001841">
    <property type="entry name" value="Znf_RING"/>
</dbReference>
<dbReference type="OrthoDB" id="6105938at2759"/>
<keyword evidence="1 3" id="KW-0479">Metal-binding</keyword>
<dbReference type="GO" id="GO:0008270">
    <property type="term" value="F:zinc ion binding"/>
    <property type="evidence" value="ECO:0007669"/>
    <property type="project" value="UniProtKB-KW"/>
</dbReference>
<evidence type="ECO:0000259" key="5">
    <source>
        <dbReference type="PROSITE" id="PS50089"/>
    </source>
</evidence>
<dbReference type="AlphaFoldDB" id="A0A7I8VYS0"/>
<evidence type="ECO:0000256" key="1">
    <source>
        <dbReference type="ARBA" id="ARBA00022771"/>
    </source>
</evidence>
<feature type="region of interest" description="Disordered" evidence="4">
    <location>
        <begin position="294"/>
        <end position="418"/>
    </location>
</feature>
<feature type="domain" description="RING-type" evidence="5">
    <location>
        <begin position="48"/>
        <end position="90"/>
    </location>
</feature>
<proteinExistence type="predicted"/>
<gene>
    <name evidence="6" type="ORF">DGYR_LOCUS9057</name>
</gene>
<feature type="compositionally biased region" description="Basic residues" evidence="4">
    <location>
        <begin position="406"/>
        <end position="418"/>
    </location>
</feature>
<dbReference type="Gene3D" id="3.30.40.10">
    <property type="entry name" value="Zinc/RING finger domain, C3HC4 (zinc finger)"/>
    <property type="match status" value="1"/>
</dbReference>
<dbReference type="Proteomes" id="UP000549394">
    <property type="component" value="Unassembled WGS sequence"/>
</dbReference>
<organism evidence="6 7">
    <name type="scientific">Dimorphilus gyrociliatus</name>
    <dbReference type="NCBI Taxonomy" id="2664684"/>
    <lineage>
        <taxon>Eukaryota</taxon>
        <taxon>Metazoa</taxon>
        <taxon>Spiralia</taxon>
        <taxon>Lophotrochozoa</taxon>
        <taxon>Annelida</taxon>
        <taxon>Polychaeta</taxon>
        <taxon>Polychaeta incertae sedis</taxon>
        <taxon>Dinophilidae</taxon>
        <taxon>Dimorphilus</taxon>
    </lineage>
</organism>
<dbReference type="PROSITE" id="PS50089">
    <property type="entry name" value="ZF_RING_2"/>
    <property type="match status" value="1"/>
</dbReference>
<evidence type="ECO:0000313" key="7">
    <source>
        <dbReference type="Proteomes" id="UP000549394"/>
    </source>
</evidence>
<feature type="compositionally biased region" description="Low complexity" evidence="4">
    <location>
        <begin position="294"/>
        <end position="315"/>
    </location>
</feature>
<evidence type="ECO:0000313" key="6">
    <source>
        <dbReference type="EMBL" id="CAD5121059.1"/>
    </source>
</evidence>
<name>A0A7I8VYS0_9ANNE</name>
<protein>
    <submittedName>
        <fullName evidence="6">DgyrCDS9599</fullName>
    </submittedName>
</protein>
<evidence type="ECO:0000256" key="2">
    <source>
        <dbReference type="ARBA" id="ARBA00022833"/>
    </source>
</evidence>
<dbReference type="InterPro" id="IPR013083">
    <property type="entry name" value="Znf_RING/FYVE/PHD"/>
</dbReference>
<sequence length="418" mass="47016">MATGYSIREQTFQNAVETVLKPNGVKVGGYPEDIFIDLKQEEIDKWTCNICYLVAKDIRECTNKHLFCHTCIFAWTLTFGENSEKCPVCRIDQKTYTEACAENQSVLEKRVSCPEKDCGFRAPLKIFLMHTHGKEKFSNEHIKDLEKLRPPAPTRGRMLVLSPHGSGQQRLLSFREQIHRGRFVLQQMMILLHMENRLRERATMQANSNSTQRIRQIDEVLALNEQLTEVNNMLTALANLSESRDVLQLTNPSPPVQSSFPPSITRHLISIPDLSSSGSTTDEEDDETIVRSVSSVNNTSSSSNNPSLPRILNSSIVSGSTERRPPTYEVRDVISSTQGANSSRGATQQNNESETPAVRRPYPPRGRFNRASRVNMENSNAANNRNPATSSSPERRGPATPGQLLRARRKSTQRPNRP</sequence>
<keyword evidence="7" id="KW-1185">Reference proteome</keyword>
<feature type="compositionally biased region" description="Basic and acidic residues" evidence="4">
    <location>
        <begin position="321"/>
        <end position="332"/>
    </location>
</feature>
<comment type="caution">
    <text evidence="6">The sequence shown here is derived from an EMBL/GenBank/DDBJ whole genome shotgun (WGS) entry which is preliminary data.</text>
</comment>
<reference evidence="6 7" key="1">
    <citation type="submission" date="2020-08" db="EMBL/GenBank/DDBJ databases">
        <authorList>
            <person name="Hejnol A."/>
        </authorList>
    </citation>
    <scope>NUCLEOTIDE SEQUENCE [LARGE SCALE GENOMIC DNA]</scope>
</reference>
<dbReference type="EMBL" id="CAJFCJ010000013">
    <property type="protein sequence ID" value="CAD5121059.1"/>
    <property type="molecule type" value="Genomic_DNA"/>
</dbReference>
<accession>A0A7I8VYS0</accession>
<dbReference type="SUPFAM" id="SSF57850">
    <property type="entry name" value="RING/U-box"/>
    <property type="match status" value="1"/>
</dbReference>
<evidence type="ECO:0000256" key="3">
    <source>
        <dbReference type="PROSITE-ProRule" id="PRU00175"/>
    </source>
</evidence>
<keyword evidence="1 3" id="KW-0863">Zinc-finger</keyword>
<evidence type="ECO:0000256" key="4">
    <source>
        <dbReference type="SAM" id="MobiDB-lite"/>
    </source>
</evidence>
<keyword evidence="2" id="KW-0862">Zinc</keyword>
<feature type="compositionally biased region" description="Low complexity" evidence="4">
    <location>
        <begin position="375"/>
        <end position="392"/>
    </location>
</feature>
<feature type="compositionally biased region" description="Polar residues" evidence="4">
    <location>
        <begin position="334"/>
        <end position="354"/>
    </location>
</feature>